<dbReference type="InterPro" id="IPR036397">
    <property type="entry name" value="RNaseH_sf"/>
</dbReference>
<dbReference type="InterPro" id="IPR012337">
    <property type="entry name" value="RNaseH-like_sf"/>
</dbReference>
<dbReference type="OMA" id="HYEATRH"/>
<dbReference type="InterPro" id="IPR026960">
    <property type="entry name" value="RVT-Znf"/>
</dbReference>
<evidence type="ECO:0000259" key="1">
    <source>
        <dbReference type="Pfam" id="PF00078"/>
    </source>
</evidence>
<dbReference type="Proteomes" id="UP000596661">
    <property type="component" value="Chromosome 5"/>
</dbReference>
<dbReference type="EnsemblPlants" id="evm.model.05.454">
    <property type="protein sequence ID" value="cds.evm.model.05.454"/>
    <property type="gene ID" value="evm.TU.05.454"/>
</dbReference>
<dbReference type="Pfam" id="PF00078">
    <property type="entry name" value="RVT_1"/>
    <property type="match status" value="1"/>
</dbReference>
<feature type="domain" description="Reverse transcriptase zinc-binding" evidence="3">
    <location>
        <begin position="468"/>
        <end position="555"/>
    </location>
</feature>
<organism evidence="4 5">
    <name type="scientific">Cannabis sativa</name>
    <name type="common">Hemp</name>
    <name type="synonym">Marijuana</name>
    <dbReference type="NCBI Taxonomy" id="3483"/>
    <lineage>
        <taxon>Eukaryota</taxon>
        <taxon>Viridiplantae</taxon>
        <taxon>Streptophyta</taxon>
        <taxon>Embryophyta</taxon>
        <taxon>Tracheophyta</taxon>
        <taxon>Spermatophyta</taxon>
        <taxon>Magnoliopsida</taxon>
        <taxon>eudicotyledons</taxon>
        <taxon>Gunneridae</taxon>
        <taxon>Pentapetalae</taxon>
        <taxon>rosids</taxon>
        <taxon>fabids</taxon>
        <taxon>Rosales</taxon>
        <taxon>Cannabaceae</taxon>
        <taxon>Cannabis</taxon>
    </lineage>
</organism>
<dbReference type="GO" id="GO:0003676">
    <property type="term" value="F:nucleic acid binding"/>
    <property type="evidence" value="ECO:0007669"/>
    <property type="project" value="InterPro"/>
</dbReference>
<evidence type="ECO:0000313" key="4">
    <source>
        <dbReference type="EnsemblPlants" id="cds.evm.model.05.454"/>
    </source>
</evidence>
<dbReference type="InterPro" id="IPR000477">
    <property type="entry name" value="RT_dom"/>
</dbReference>
<feature type="domain" description="RNase H type-1" evidence="2">
    <location>
        <begin position="664"/>
        <end position="740"/>
    </location>
</feature>
<evidence type="ECO:0000259" key="3">
    <source>
        <dbReference type="Pfam" id="PF13966"/>
    </source>
</evidence>
<dbReference type="EMBL" id="UZAU01000425">
    <property type="status" value="NOT_ANNOTATED_CDS"/>
    <property type="molecule type" value="Genomic_DNA"/>
</dbReference>
<dbReference type="Gene3D" id="3.30.420.10">
    <property type="entry name" value="Ribonuclease H-like superfamily/Ribonuclease H"/>
    <property type="match status" value="1"/>
</dbReference>
<keyword evidence="5" id="KW-1185">Reference proteome</keyword>
<evidence type="ECO:0008006" key="6">
    <source>
        <dbReference type="Google" id="ProtNLM"/>
    </source>
</evidence>
<dbReference type="PANTHER" id="PTHR33116">
    <property type="entry name" value="REVERSE TRANSCRIPTASE ZINC-BINDING DOMAIN-CONTAINING PROTEIN-RELATED-RELATED"/>
    <property type="match status" value="1"/>
</dbReference>
<dbReference type="PANTHER" id="PTHR33116:SF86">
    <property type="entry name" value="REVERSE TRANSCRIPTASE DOMAIN-CONTAINING PROTEIN"/>
    <property type="match status" value="1"/>
</dbReference>
<dbReference type="GO" id="GO:0004523">
    <property type="term" value="F:RNA-DNA hybrid ribonuclease activity"/>
    <property type="evidence" value="ECO:0007669"/>
    <property type="project" value="InterPro"/>
</dbReference>
<feature type="domain" description="Reverse transcriptase" evidence="1">
    <location>
        <begin position="84"/>
        <end position="211"/>
    </location>
</feature>
<dbReference type="Pfam" id="PF13966">
    <property type="entry name" value="zf-RVT"/>
    <property type="match status" value="1"/>
</dbReference>
<dbReference type="InterPro" id="IPR002156">
    <property type="entry name" value="RNaseH_domain"/>
</dbReference>
<dbReference type="AlphaFoldDB" id="A0A803PQG8"/>
<sequence>MDNNGAWVDWDTGLQHVITGYFQDLFQSSNINLVSVLNGVRPTITCDQNNELLEPISEDEVRKALFQMHPDKSPGPDDSILRVMGFSDRWIGLILSCVNSVRYHVINSGQKMGPIVPTRGIRQGCPLSPYLFIVSAEGFSSLVRHYEATRHITGCKVARSAPTISHLLFADDSYVYCQASEEEASHVLQLLQTFEGASGQKVNLHKSSAFFSSNTATNTRNSICNMMHIQEAGEDSMYLGLPSIVVETKICLGFLKERMRKRINGWEGRFLSRAGKEILIKTVVQSLPSYAMNVFLLPIGTCNEIERMMASFWWKSNNSNGNGSGITWMSWDRMTKHKYDGGMGFRSLRDFNLAMLGKQRWRLLFNIDSLASKVFKARYFPHGDYLSAELGSNPSFICSQYFCCKRYSEARPKEENQPCLFQVNNRWDSDVVKDFFSPEDAAIILGIPIDQSGEVDSWYWVAEKNGFYSVRSAYNLLQDHKHHSANTVSNKFWKILWTLKVPPKAKDLVWRAASNCLATKRNLCIKKVLVESNCPMCDVFAETEWHLLVACDFAWSCFNFAGLATVARDSFSSLLPWLEATTSRVTSETLGRVIMLCWALWAARNDLVWKQRVRRVSDVVAFANLSLDQWINAQGKGNIPLLSPLKDGDGAEQWIKPSSGIKLNVDAAIFASSFKHGFGCVVRNSDGGLISSFAGIKDGSVAPELAEIIGIREALNWLKDNAYTRAIIETDSLVCVEAIHST</sequence>
<name>A0A803PQG8_CANSA</name>
<reference evidence="4" key="1">
    <citation type="submission" date="2018-11" db="EMBL/GenBank/DDBJ databases">
        <authorList>
            <person name="Grassa J C."/>
        </authorList>
    </citation>
    <scope>NUCLEOTIDE SEQUENCE [LARGE SCALE GENOMIC DNA]</scope>
</reference>
<dbReference type="CDD" id="cd06222">
    <property type="entry name" value="RNase_H_like"/>
    <property type="match status" value="1"/>
</dbReference>
<proteinExistence type="predicted"/>
<dbReference type="SUPFAM" id="SSF53098">
    <property type="entry name" value="Ribonuclease H-like"/>
    <property type="match status" value="1"/>
</dbReference>
<protein>
    <recommendedName>
        <fullName evidence="6">Reverse transcriptase domain-containing protein</fullName>
    </recommendedName>
</protein>
<evidence type="ECO:0000259" key="2">
    <source>
        <dbReference type="Pfam" id="PF13456"/>
    </source>
</evidence>
<accession>A0A803PQG8</accession>
<reference evidence="4" key="2">
    <citation type="submission" date="2021-03" db="UniProtKB">
        <authorList>
            <consortium name="EnsemblPlants"/>
        </authorList>
    </citation>
    <scope>IDENTIFICATION</scope>
</reference>
<dbReference type="InterPro" id="IPR044730">
    <property type="entry name" value="RNase_H-like_dom_plant"/>
</dbReference>
<dbReference type="Pfam" id="PF13456">
    <property type="entry name" value="RVT_3"/>
    <property type="match status" value="1"/>
</dbReference>
<dbReference type="Gramene" id="evm.model.05.454">
    <property type="protein sequence ID" value="cds.evm.model.05.454"/>
    <property type="gene ID" value="evm.TU.05.454"/>
</dbReference>
<evidence type="ECO:0000313" key="5">
    <source>
        <dbReference type="Proteomes" id="UP000596661"/>
    </source>
</evidence>